<dbReference type="InterPro" id="IPR003656">
    <property type="entry name" value="Znf_BED"/>
</dbReference>
<evidence type="ECO:0000256" key="4">
    <source>
        <dbReference type="PROSITE-ProRule" id="PRU00027"/>
    </source>
</evidence>
<feature type="domain" description="BED-type" evidence="6">
    <location>
        <begin position="1"/>
        <end position="49"/>
    </location>
</feature>
<sequence length="200" mass="21312">TANPCWAHFARLESRLVSCRHCNKVVKSACATNMTKHLERHHRGLLMMSTGGGGAEGLSESTPSVTVSTDQIQDSFVAYSTDTTSHHHLTLPDHHSSHPSVIVHAPPAGDQKSLHDVDPSMVHSWESHTLLGSMEGSPAKIHRQMCGTDDVAIGLGPASWASGGGGTDSSGQMDLTTSAASSWEVARPAAKRNRRTKHPV</sequence>
<protein>
    <recommendedName>
        <fullName evidence="6">BED-type domain-containing protein</fullName>
    </recommendedName>
</protein>
<evidence type="ECO:0000313" key="7">
    <source>
        <dbReference type="EMBL" id="GMS95082.1"/>
    </source>
</evidence>
<evidence type="ECO:0000256" key="2">
    <source>
        <dbReference type="ARBA" id="ARBA00022771"/>
    </source>
</evidence>
<organism evidence="7 8">
    <name type="scientific">Pristionchus entomophagus</name>
    <dbReference type="NCBI Taxonomy" id="358040"/>
    <lineage>
        <taxon>Eukaryota</taxon>
        <taxon>Metazoa</taxon>
        <taxon>Ecdysozoa</taxon>
        <taxon>Nematoda</taxon>
        <taxon>Chromadorea</taxon>
        <taxon>Rhabditida</taxon>
        <taxon>Rhabditina</taxon>
        <taxon>Diplogasteromorpha</taxon>
        <taxon>Diplogasteroidea</taxon>
        <taxon>Neodiplogasteridae</taxon>
        <taxon>Pristionchus</taxon>
    </lineage>
</organism>
<reference evidence="7" key="1">
    <citation type="submission" date="2023-10" db="EMBL/GenBank/DDBJ databases">
        <title>Genome assembly of Pristionchus species.</title>
        <authorList>
            <person name="Yoshida K."/>
            <person name="Sommer R.J."/>
        </authorList>
    </citation>
    <scope>NUCLEOTIDE SEQUENCE</scope>
    <source>
        <strain evidence="7">RS0144</strain>
    </source>
</reference>
<keyword evidence="2 4" id="KW-0863">Zinc-finger</keyword>
<dbReference type="SUPFAM" id="SSF57667">
    <property type="entry name" value="beta-beta-alpha zinc fingers"/>
    <property type="match status" value="1"/>
</dbReference>
<dbReference type="Pfam" id="PF02892">
    <property type="entry name" value="zf-BED"/>
    <property type="match status" value="1"/>
</dbReference>
<gene>
    <name evidence="7" type="ORF">PENTCL1PPCAC_17257</name>
</gene>
<feature type="non-terminal residue" evidence="7">
    <location>
        <position position="1"/>
    </location>
</feature>
<proteinExistence type="predicted"/>
<comment type="caution">
    <text evidence="7">The sequence shown here is derived from an EMBL/GenBank/DDBJ whole genome shotgun (WGS) entry which is preliminary data.</text>
</comment>
<evidence type="ECO:0000256" key="3">
    <source>
        <dbReference type="ARBA" id="ARBA00022833"/>
    </source>
</evidence>
<evidence type="ECO:0000259" key="6">
    <source>
        <dbReference type="PROSITE" id="PS50808"/>
    </source>
</evidence>
<keyword evidence="8" id="KW-1185">Reference proteome</keyword>
<evidence type="ECO:0000313" key="8">
    <source>
        <dbReference type="Proteomes" id="UP001432027"/>
    </source>
</evidence>
<feature type="region of interest" description="Disordered" evidence="5">
    <location>
        <begin position="162"/>
        <end position="200"/>
    </location>
</feature>
<name>A0AAV5TL42_9BILA</name>
<evidence type="ECO:0000256" key="5">
    <source>
        <dbReference type="SAM" id="MobiDB-lite"/>
    </source>
</evidence>
<dbReference type="Proteomes" id="UP001432027">
    <property type="component" value="Unassembled WGS sequence"/>
</dbReference>
<dbReference type="GO" id="GO:0003677">
    <property type="term" value="F:DNA binding"/>
    <property type="evidence" value="ECO:0007669"/>
    <property type="project" value="InterPro"/>
</dbReference>
<feature type="compositionally biased region" description="Polar residues" evidence="5">
    <location>
        <begin position="169"/>
        <end position="181"/>
    </location>
</feature>
<evidence type="ECO:0000256" key="1">
    <source>
        <dbReference type="ARBA" id="ARBA00022723"/>
    </source>
</evidence>
<dbReference type="InterPro" id="IPR036236">
    <property type="entry name" value="Znf_C2H2_sf"/>
</dbReference>
<accession>A0AAV5TL42</accession>
<keyword evidence="1" id="KW-0479">Metal-binding</keyword>
<dbReference type="GO" id="GO:0008270">
    <property type="term" value="F:zinc ion binding"/>
    <property type="evidence" value="ECO:0007669"/>
    <property type="project" value="UniProtKB-KW"/>
</dbReference>
<feature type="non-terminal residue" evidence="7">
    <location>
        <position position="200"/>
    </location>
</feature>
<feature type="compositionally biased region" description="Basic residues" evidence="5">
    <location>
        <begin position="189"/>
        <end position="200"/>
    </location>
</feature>
<dbReference type="AlphaFoldDB" id="A0AAV5TL42"/>
<dbReference type="EMBL" id="BTSX01000004">
    <property type="protein sequence ID" value="GMS95082.1"/>
    <property type="molecule type" value="Genomic_DNA"/>
</dbReference>
<dbReference type="PROSITE" id="PS50808">
    <property type="entry name" value="ZF_BED"/>
    <property type="match status" value="1"/>
</dbReference>
<keyword evidence="3" id="KW-0862">Zinc</keyword>